<gene>
    <name evidence="2" type="primary">LOC107016692</name>
</gene>
<evidence type="ECO:0000313" key="2">
    <source>
        <dbReference type="RefSeq" id="XP_015072572.1"/>
    </source>
</evidence>
<protein>
    <submittedName>
        <fullName evidence="2">Uncharacterized protein LOC107016692</fullName>
    </submittedName>
</protein>
<dbReference type="GeneID" id="107016692"/>
<proteinExistence type="predicted"/>
<dbReference type="RefSeq" id="XP_015072572.1">
    <property type="nucleotide sequence ID" value="XM_015217086.1"/>
</dbReference>
<reference evidence="2" key="2">
    <citation type="submission" date="2025-08" db="UniProtKB">
        <authorList>
            <consortium name="RefSeq"/>
        </authorList>
    </citation>
    <scope>IDENTIFICATION</scope>
</reference>
<organism evidence="1 2">
    <name type="scientific">Solanum pennellii</name>
    <name type="common">Tomato</name>
    <name type="synonym">Lycopersicon pennellii</name>
    <dbReference type="NCBI Taxonomy" id="28526"/>
    <lineage>
        <taxon>Eukaryota</taxon>
        <taxon>Viridiplantae</taxon>
        <taxon>Streptophyta</taxon>
        <taxon>Embryophyta</taxon>
        <taxon>Tracheophyta</taxon>
        <taxon>Spermatophyta</taxon>
        <taxon>Magnoliopsida</taxon>
        <taxon>eudicotyledons</taxon>
        <taxon>Gunneridae</taxon>
        <taxon>Pentapetalae</taxon>
        <taxon>asterids</taxon>
        <taxon>lamiids</taxon>
        <taxon>Solanales</taxon>
        <taxon>Solanaceae</taxon>
        <taxon>Solanoideae</taxon>
        <taxon>Solaneae</taxon>
        <taxon>Solanum</taxon>
        <taxon>Solanum subgen. Lycopersicon</taxon>
    </lineage>
</organism>
<name>A0ABM1GKY4_SOLPN</name>
<sequence>MVMLRYIFSHIDDSVKWVVDTEATNHMIGDKFVLQTTTLVDDAGKDLSSGKVKGIGKEQDGLYITYSKKKKTRNRQKSLAVQKEVDAALWHKRMRHASLSWSISKTGKEVNVTRPDTSFAIQNLSQFMHSPKQSHMEAATRVVKYIKQSLGMEILMSSSVSSKLRAYCDADWVHVLQLENQ</sequence>
<accession>A0ABM1GKY4</accession>
<dbReference type="PANTHER" id="PTHR11439:SF444">
    <property type="entry name" value="HELICASE ATP-BINDING DOMAIN-CONTAINING PROTEIN"/>
    <property type="match status" value="1"/>
</dbReference>
<dbReference type="Proteomes" id="UP000694930">
    <property type="component" value="Chromosome 1"/>
</dbReference>
<evidence type="ECO:0000313" key="1">
    <source>
        <dbReference type="Proteomes" id="UP000694930"/>
    </source>
</evidence>
<keyword evidence="1" id="KW-1185">Reference proteome</keyword>
<dbReference type="PANTHER" id="PTHR11439">
    <property type="entry name" value="GAG-POL-RELATED RETROTRANSPOSON"/>
    <property type="match status" value="1"/>
</dbReference>
<reference evidence="1" key="1">
    <citation type="journal article" date="2014" name="Nat. Genet.">
        <title>The genome of the stress-tolerant wild tomato species Solanum pennellii.</title>
        <authorList>
            <person name="Bolger A."/>
            <person name="Scossa F."/>
            <person name="Bolger M.E."/>
            <person name="Lanz C."/>
            <person name="Maumus F."/>
            <person name="Tohge T."/>
            <person name="Quesneville H."/>
            <person name="Alseekh S."/>
            <person name="Sorensen I."/>
            <person name="Lichtenstein G."/>
            <person name="Fich E.A."/>
            <person name="Conte M."/>
            <person name="Keller H."/>
            <person name="Schneeberger K."/>
            <person name="Schwacke R."/>
            <person name="Ofner I."/>
            <person name="Vrebalov J."/>
            <person name="Xu Y."/>
            <person name="Osorio S."/>
            <person name="Aflitos S.A."/>
            <person name="Schijlen E."/>
            <person name="Jimenez-Gomez J.M."/>
            <person name="Ryngajllo M."/>
            <person name="Kimura S."/>
            <person name="Kumar R."/>
            <person name="Koenig D."/>
            <person name="Headland L.R."/>
            <person name="Maloof J.N."/>
            <person name="Sinha N."/>
            <person name="van Ham R.C."/>
            <person name="Lankhorst R.K."/>
            <person name="Mao L."/>
            <person name="Vogel A."/>
            <person name="Arsova B."/>
            <person name="Panstruga R."/>
            <person name="Fei Z."/>
            <person name="Rose J.K."/>
            <person name="Zamir D."/>
            <person name="Carrari F."/>
            <person name="Giovannoni J.J."/>
            <person name="Weigel D."/>
            <person name="Usadel B."/>
            <person name="Fernie A.R."/>
        </authorList>
    </citation>
    <scope>NUCLEOTIDE SEQUENCE [LARGE SCALE GENOMIC DNA]</scope>
    <source>
        <strain evidence="1">cv. LA0716</strain>
    </source>
</reference>